<dbReference type="RefSeq" id="WP_217068235.1">
    <property type="nucleotide sequence ID" value="NZ_JAHQCS010000159.1"/>
</dbReference>
<name>A0ABS6JJZ0_9BACI</name>
<evidence type="ECO:0000313" key="2">
    <source>
        <dbReference type="EMBL" id="MBU9713976.1"/>
    </source>
</evidence>
<keyword evidence="1" id="KW-0472">Membrane</keyword>
<feature type="transmembrane region" description="Helical" evidence="1">
    <location>
        <begin position="80"/>
        <end position="99"/>
    </location>
</feature>
<feature type="transmembrane region" description="Helical" evidence="1">
    <location>
        <begin position="119"/>
        <end position="136"/>
    </location>
</feature>
<keyword evidence="3" id="KW-1185">Reference proteome</keyword>
<sequence length="144" mass="16431">MSIKKSVAYFIYTFVLIVLFIFIGDIIMTIRQKMSTTGVAPLSVYFFSFMYVPIGITLGLPLFIQQYKKDGLWKVNKEKLVFAGVPILYLCFFYFLVVYAPSFLIPPGNIAHKFLNNGVEQFSGIVFGFIVITSIYKSRDNSKC</sequence>
<protein>
    <submittedName>
        <fullName evidence="2">Uncharacterized protein</fullName>
    </submittedName>
</protein>
<dbReference type="EMBL" id="JAHQCS010000159">
    <property type="protein sequence ID" value="MBU9713976.1"/>
    <property type="molecule type" value="Genomic_DNA"/>
</dbReference>
<feature type="transmembrane region" description="Helical" evidence="1">
    <location>
        <begin position="42"/>
        <end position="64"/>
    </location>
</feature>
<dbReference type="Proteomes" id="UP000784880">
    <property type="component" value="Unassembled WGS sequence"/>
</dbReference>
<evidence type="ECO:0000256" key="1">
    <source>
        <dbReference type="SAM" id="Phobius"/>
    </source>
</evidence>
<proteinExistence type="predicted"/>
<keyword evidence="1" id="KW-1133">Transmembrane helix</keyword>
<keyword evidence="1" id="KW-0812">Transmembrane</keyword>
<reference evidence="2 3" key="1">
    <citation type="submission" date="2021-06" db="EMBL/GenBank/DDBJ databases">
        <title>Bacillus sp. RD4P76, an endophyte from a halophyte.</title>
        <authorList>
            <person name="Sun J.-Q."/>
        </authorList>
    </citation>
    <scope>NUCLEOTIDE SEQUENCE [LARGE SCALE GENOMIC DNA]</scope>
    <source>
        <strain evidence="2 3">CGMCC 1.15917</strain>
    </source>
</reference>
<feature type="transmembrane region" description="Helical" evidence="1">
    <location>
        <begin position="7"/>
        <end position="30"/>
    </location>
</feature>
<gene>
    <name evidence="2" type="ORF">KS419_19775</name>
</gene>
<organism evidence="2 3">
    <name type="scientific">Evansella tamaricis</name>
    <dbReference type="NCBI Taxonomy" id="2069301"/>
    <lineage>
        <taxon>Bacteria</taxon>
        <taxon>Bacillati</taxon>
        <taxon>Bacillota</taxon>
        <taxon>Bacilli</taxon>
        <taxon>Bacillales</taxon>
        <taxon>Bacillaceae</taxon>
        <taxon>Evansella</taxon>
    </lineage>
</organism>
<comment type="caution">
    <text evidence="2">The sequence shown here is derived from an EMBL/GenBank/DDBJ whole genome shotgun (WGS) entry which is preliminary data.</text>
</comment>
<evidence type="ECO:0000313" key="3">
    <source>
        <dbReference type="Proteomes" id="UP000784880"/>
    </source>
</evidence>
<accession>A0ABS6JJZ0</accession>